<organism evidence="4 7">
    <name type="scientific">Zhongshania aliphaticivorans</name>
    <dbReference type="NCBI Taxonomy" id="1470434"/>
    <lineage>
        <taxon>Bacteria</taxon>
        <taxon>Pseudomonadati</taxon>
        <taxon>Pseudomonadota</taxon>
        <taxon>Gammaproteobacteria</taxon>
        <taxon>Cellvibrionales</taxon>
        <taxon>Spongiibacteraceae</taxon>
        <taxon>Zhongshania</taxon>
    </lineage>
</organism>
<protein>
    <submittedName>
        <fullName evidence="4">Acetophenone carboxylase gamma subunit</fullName>
        <ecNumber evidence="4">6.4.1.8</ecNumber>
    </submittedName>
</protein>
<dbReference type="GO" id="GO:0017168">
    <property type="term" value="F:5-oxoprolinase (ATP-hydrolyzing) activity"/>
    <property type="evidence" value="ECO:0007669"/>
    <property type="project" value="TreeGrafter"/>
</dbReference>
<evidence type="ECO:0000259" key="2">
    <source>
        <dbReference type="Pfam" id="PF05378"/>
    </source>
</evidence>
<dbReference type="EMBL" id="CACSIK010000001">
    <property type="protein sequence ID" value="CAA0085969.1"/>
    <property type="molecule type" value="Genomic_DNA"/>
</dbReference>
<dbReference type="EC" id="6.4.1.8" evidence="4"/>
<dbReference type="InterPro" id="IPR002821">
    <property type="entry name" value="Hydantoinase_A"/>
</dbReference>
<dbReference type="PANTHER" id="PTHR11365">
    <property type="entry name" value="5-OXOPROLINASE RELATED"/>
    <property type="match status" value="1"/>
</dbReference>
<evidence type="ECO:0000313" key="7">
    <source>
        <dbReference type="Proteomes" id="UP000439591"/>
    </source>
</evidence>
<dbReference type="GO" id="GO:0006749">
    <property type="term" value="P:glutathione metabolic process"/>
    <property type="evidence" value="ECO:0007669"/>
    <property type="project" value="TreeGrafter"/>
</dbReference>
<dbReference type="InterPro" id="IPR049517">
    <property type="entry name" value="ACX-like_C"/>
</dbReference>
<proteinExistence type="predicted"/>
<dbReference type="Proteomes" id="UP000435877">
    <property type="component" value="Unassembled WGS sequence"/>
</dbReference>
<keyword evidence="4" id="KW-0436">Ligase</keyword>
<reference evidence="6 7" key="1">
    <citation type="submission" date="2019-11" db="EMBL/GenBank/DDBJ databases">
        <authorList>
            <person name="Holert J."/>
        </authorList>
    </citation>
    <scope>NUCLEOTIDE SEQUENCE [LARGE SCALE GENOMIC DNA]</scope>
    <source>
        <strain evidence="4">BC3_2A</strain>
        <strain evidence="5">SB11_1A</strain>
    </source>
</reference>
<accession>A0A5S9MRN2</accession>
<evidence type="ECO:0000313" key="5">
    <source>
        <dbReference type="EMBL" id="CAA0085969.1"/>
    </source>
</evidence>
<evidence type="ECO:0000313" key="4">
    <source>
        <dbReference type="EMBL" id="CAA0079812.1"/>
    </source>
</evidence>
<dbReference type="AlphaFoldDB" id="A0A5S9MRN2"/>
<dbReference type="InterPro" id="IPR008040">
    <property type="entry name" value="Hydant_A_N"/>
</dbReference>
<gene>
    <name evidence="4" type="primary">apc3_1</name>
    <name evidence="5" type="ORF">IHBHHGIJ_00936</name>
    <name evidence="4" type="ORF">KFEGEMFD_00215</name>
</gene>
<feature type="domain" description="Hydantoinase/oxoprolinase N-terminal" evidence="2">
    <location>
        <begin position="3"/>
        <end position="191"/>
    </location>
</feature>
<dbReference type="EMBL" id="CACSIM010000001">
    <property type="protein sequence ID" value="CAA0079812.1"/>
    <property type="molecule type" value="Genomic_DNA"/>
</dbReference>
<dbReference type="RefSeq" id="WP_159267590.1">
    <property type="nucleotide sequence ID" value="NZ_CACSIK010000001.1"/>
</dbReference>
<dbReference type="Pfam" id="PF19278">
    <property type="entry name" value="Hydant_A_C"/>
    <property type="match status" value="1"/>
</dbReference>
<evidence type="ECO:0000313" key="6">
    <source>
        <dbReference type="Proteomes" id="UP000435877"/>
    </source>
</evidence>
<feature type="domain" description="Hydantoinase A/oxoprolinase" evidence="1">
    <location>
        <begin position="217"/>
        <end position="496"/>
    </location>
</feature>
<feature type="domain" description="Acetophenone carboxylase-like C-terminal" evidence="3">
    <location>
        <begin position="529"/>
        <end position="694"/>
    </location>
</feature>
<dbReference type="InterPro" id="IPR045079">
    <property type="entry name" value="Oxoprolinase-like"/>
</dbReference>
<dbReference type="GO" id="GO:0016874">
    <property type="term" value="F:ligase activity"/>
    <property type="evidence" value="ECO:0007669"/>
    <property type="project" value="UniProtKB-KW"/>
</dbReference>
<dbReference type="Pfam" id="PF01968">
    <property type="entry name" value="Hydantoinase_A"/>
    <property type="match status" value="1"/>
</dbReference>
<evidence type="ECO:0000259" key="3">
    <source>
        <dbReference type="Pfam" id="PF19278"/>
    </source>
</evidence>
<keyword evidence="6" id="KW-1185">Reference proteome</keyword>
<dbReference type="PANTHER" id="PTHR11365:SF23">
    <property type="entry name" value="HYPOTHETICAL 5-OXOPROLINASE (EUROFUNG)-RELATED"/>
    <property type="match status" value="1"/>
</dbReference>
<dbReference type="Proteomes" id="UP000439591">
    <property type="component" value="Unassembled WGS sequence"/>
</dbReference>
<name>A0A5S9MRN2_9GAMM</name>
<dbReference type="Pfam" id="PF05378">
    <property type="entry name" value="Hydant_A_N"/>
    <property type="match status" value="1"/>
</dbReference>
<evidence type="ECO:0000259" key="1">
    <source>
        <dbReference type="Pfam" id="PF01968"/>
    </source>
</evidence>
<sequence length="708" mass="77262">MKRIAVDIGGTFTDCFVCWDEQFIQTKSLTTHHNLALGFNDALDQTCEILALDRRDLLKSVDSVRYATTLGTNALIERKGPRVGVLITTGFESTIPISRGRGYGDGLPDEQARDMSRAKRPDPIVPISRIRSVKQRMDYRGKVLMDLDEDDVREKLKELVDTGVQAIVVTLINSVENPDHELRIQEIFEEEFPSSMLGAIPMVLSHQVVGRKGEYVRSSSAIIDAFLHSTMYFAMSALEQNLRENGYTRPMLLVHNSGGMAQLNSTDALKTLHSGPVAGIHAAGQLSLQGDIQNIVCGDMGGTSFDIGLITDGGTKHYDFNPVVDRWRVTLPMVHLVTLGAGGGSIASYDAIFNTVRVGPKSAGSDPGPACYDRGGMHPTVTDADLILGYLDAENYANGAIPLNIRRSYQALEDICDEMDIPEVEAALLIKSMADSEMAAGLVRELNGGGYKASEFVFLAYGGNGPLHCCGIAEKAGIKKILAPPYSSVFSACGGAGLDQMHIHEKNVSLGFYNKHTQALYSDYLAFNTLVESLEAKGCADLLRQGFKKEDIQYTLELDMRYGIQKMEVSIALENRRLNKPHEVLAAIEYMNADFGKRYGKEIVSPESGVWVSTVRVVSRVDLGTVRFSDLRPPVNRIAPPAPSGYRECHFNGVKVATKTPIYGANALALGVEILGPAIVNPGETTYLVEPGWKYVAAAQGAVWFIQE</sequence>
<dbReference type="GO" id="GO:0005829">
    <property type="term" value="C:cytosol"/>
    <property type="evidence" value="ECO:0007669"/>
    <property type="project" value="TreeGrafter"/>
</dbReference>
<dbReference type="OrthoDB" id="9768323at2"/>